<feature type="compositionally biased region" description="Acidic residues" evidence="2">
    <location>
        <begin position="271"/>
        <end position="295"/>
    </location>
</feature>
<evidence type="ECO:0000313" key="3">
    <source>
        <dbReference type="EMBL" id="RSH86084.1"/>
    </source>
</evidence>
<evidence type="ECO:0000256" key="1">
    <source>
        <dbReference type="ARBA" id="ARBA00023172"/>
    </source>
</evidence>
<dbReference type="GeneID" id="39588848"/>
<organism evidence="3 4">
    <name type="scientific">Apiotrichum porosum</name>
    <dbReference type="NCBI Taxonomy" id="105984"/>
    <lineage>
        <taxon>Eukaryota</taxon>
        <taxon>Fungi</taxon>
        <taxon>Dikarya</taxon>
        <taxon>Basidiomycota</taxon>
        <taxon>Agaricomycotina</taxon>
        <taxon>Tremellomycetes</taxon>
        <taxon>Trichosporonales</taxon>
        <taxon>Trichosporonaceae</taxon>
        <taxon>Apiotrichum</taxon>
    </lineage>
</organism>
<keyword evidence="1" id="KW-0233">DNA recombination</keyword>
<dbReference type="InterPro" id="IPR011010">
    <property type="entry name" value="DNA_brk_join_enz"/>
</dbReference>
<dbReference type="InterPro" id="IPR013762">
    <property type="entry name" value="Integrase-like_cat_sf"/>
</dbReference>
<dbReference type="GO" id="GO:0015074">
    <property type="term" value="P:DNA integration"/>
    <property type="evidence" value="ECO:0007669"/>
    <property type="project" value="InterPro"/>
</dbReference>
<comment type="caution">
    <text evidence="3">The sequence shown here is derived from an EMBL/GenBank/DDBJ whole genome shotgun (WGS) entry which is preliminary data.</text>
</comment>
<accession>A0A427Y4S1</accession>
<dbReference type="GO" id="GO:0003677">
    <property type="term" value="F:DNA binding"/>
    <property type="evidence" value="ECO:0007669"/>
    <property type="project" value="InterPro"/>
</dbReference>
<proteinExistence type="predicted"/>
<feature type="region of interest" description="Disordered" evidence="2">
    <location>
        <begin position="268"/>
        <end position="304"/>
    </location>
</feature>
<name>A0A427Y4S1_9TREE</name>
<dbReference type="SUPFAM" id="SSF56349">
    <property type="entry name" value="DNA breaking-rejoining enzymes"/>
    <property type="match status" value="1"/>
</dbReference>
<evidence type="ECO:0000313" key="4">
    <source>
        <dbReference type="Proteomes" id="UP000279236"/>
    </source>
</evidence>
<keyword evidence="4" id="KW-1185">Reference proteome</keyword>
<dbReference type="Gene3D" id="1.10.443.10">
    <property type="entry name" value="Intergrase catalytic core"/>
    <property type="match status" value="1"/>
</dbReference>
<dbReference type="AlphaFoldDB" id="A0A427Y4S1"/>
<sequence length="304" mass="33607">MDSSFMPPIETLLDPSFTAGGARLLEVENDVAQGDAKTPTNGMVNSWLKTVTSNAEFEKPVTTHAFRHFALHVVFRKGGLDATRMVAGHASLRVTRGYLAKMLPDHVSWAAFGDEAMSPSTFERVSKAAVPATHHGRWVDLGQRLERVLRHPGLVQSREWQARIRDQVATEFATVAFAPPDLREQYEEAAGEYAKVFKRVGALDIQQFEILLHEVILGGTEESTGRTKTQPTFDQTVWQQHLCKLLVGGTEGFIEAFNIMKQVEGRHLDDCDGDDEDGVENADGDSDTSSDEDEKDSTHDAALL</sequence>
<dbReference type="Proteomes" id="UP000279236">
    <property type="component" value="Unassembled WGS sequence"/>
</dbReference>
<reference evidence="3 4" key="1">
    <citation type="submission" date="2018-11" db="EMBL/GenBank/DDBJ databases">
        <title>Genome sequence of Apiotrichum porosum DSM 27194.</title>
        <authorList>
            <person name="Aliyu H."/>
            <person name="Gorte O."/>
            <person name="Ochsenreither K."/>
        </authorList>
    </citation>
    <scope>NUCLEOTIDE SEQUENCE [LARGE SCALE GENOMIC DNA]</scope>
    <source>
        <strain evidence="3 4">DSM 27194</strain>
    </source>
</reference>
<dbReference type="RefSeq" id="XP_028478869.1">
    <property type="nucleotide sequence ID" value="XM_028619897.1"/>
</dbReference>
<protein>
    <submittedName>
        <fullName evidence="3">Uncharacterized protein</fullName>
    </submittedName>
</protein>
<dbReference type="GO" id="GO:0006310">
    <property type="term" value="P:DNA recombination"/>
    <property type="evidence" value="ECO:0007669"/>
    <property type="project" value="UniProtKB-KW"/>
</dbReference>
<gene>
    <name evidence="3" type="ORF">EHS24_004305</name>
</gene>
<dbReference type="EMBL" id="RSCE01000002">
    <property type="protein sequence ID" value="RSH86084.1"/>
    <property type="molecule type" value="Genomic_DNA"/>
</dbReference>
<evidence type="ECO:0000256" key="2">
    <source>
        <dbReference type="SAM" id="MobiDB-lite"/>
    </source>
</evidence>